<dbReference type="Gene3D" id="3.30.930.10">
    <property type="entry name" value="Bira Bifunctional Protein, Domain 2"/>
    <property type="match status" value="1"/>
</dbReference>
<evidence type="ECO:0008006" key="3">
    <source>
        <dbReference type="Google" id="ProtNLM"/>
    </source>
</evidence>
<protein>
    <recommendedName>
        <fullName evidence="3">Aminoacyl-tRNA synthetase class II (G/ P/ S/T) domain-containing protein</fullName>
    </recommendedName>
</protein>
<dbReference type="PANTHER" id="PTHR11778">
    <property type="entry name" value="SERYL-TRNA SYNTHETASE"/>
    <property type="match status" value="1"/>
</dbReference>
<dbReference type="InterPro" id="IPR002317">
    <property type="entry name" value="Ser-tRNA-ligase_type_1"/>
</dbReference>
<dbReference type="AlphaFoldDB" id="A0A7S1ECA2"/>
<dbReference type="SUPFAM" id="SSF55681">
    <property type="entry name" value="Class II aaRS and biotin synthetases"/>
    <property type="match status" value="1"/>
</dbReference>
<organism evidence="2">
    <name type="scientific">Hemiselmis andersenii</name>
    <name type="common">Cryptophyte alga</name>
    <dbReference type="NCBI Taxonomy" id="464988"/>
    <lineage>
        <taxon>Eukaryota</taxon>
        <taxon>Cryptophyceae</taxon>
        <taxon>Cryptomonadales</taxon>
        <taxon>Hemiselmidaceae</taxon>
        <taxon>Hemiselmis</taxon>
    </lineage>
</organism>
<proteinExistence type="predicted"/>
<dbReference type="GO" id="GO:0004828">
    <property type="term" value="F:serine-tRNA ligase activity"/>
    <property type="evidence" value="ECO:0007669"/>
    <property type="project" value="InterPro"/>
</dbReference>
<evidence type="ECO:0000313" key="2">
    <source>
        <dbReference type="EMBL" id="CAD8969889.1"/>
    </source>
</evidence>
<dbReference type="GO" id="GO:0005524">
    <property type="term" value="F:ATP binding"/>
    <property type="evidence" value="ECO:0007669"/>
    <property type="project" value="InterPro"/>
</dbReference>
<feature type="signal peptide" evidence="1">
    <location>
        <begin position="1"/>
        <end position="28"/>
    </location>
</feature>
<reference evidence="2" key="1">
    <citation type="submission" date="2021-01" db="EMBL/GenBank/DDBJ databases">
        <authorList>
            <person name="Corre E."/>
            <person name="Pelletier E."/>
            <person name="Niang G."/>
            <person name="Scheremetjew M."/>
            <person name="Finn R."/>
            <person name="Kale V."/>
            <person name="Holt S."/>
            <person name="Cochrane G."/>
            <person name="Meng A."/>
            <person name="Brown T."/>
            <person name="Cohen L."/>
        </authorList>
    </citation>
    <scope>NUCLEOTIDE SEQUENCE</scope>
    <source>
        <strain evidence="2">CCMP644</strain>
    </source>
</reference>
<name>A0A7S1ECA2_HEMAN</name>
<feature type="chain" id="PRO_5031034443" description="Aminoacyl-tRNA synthetase class II (G/ P/ S/T) domain-containing protein" evidence="1">
    <location>
        <begin position="29"/>
        <end position="157"/>
    </location>
</feature>
<accession>A0A7S1ECA2</accession>
<sequence>MVRRLALGMAGGSLWFKLCFVCSDPAASHPKLHPHPPLTLRGHDAHDTEHDTCPHGVVLGDDARQVSCSNCTDYQARRLETRFGTAGQKKAGGGQAAKQYVHMLNSTLTATERTLCCLVENYQTDKGMNVPEVLQPFMGGKTFIPFVKQLKDLKEKK</sequence>
<gene>
    <name evidence="2" type="ORF">HAND00432_LOCUS20887</name>
</gene>
<evidence type="ECO:0000256" key="1">
    <source>
        <dbReference type="SAM" id="SignalP"/>
    </source>
</evidence>
<keyword evidence="1" id="KW-0732">Signal</keyword>
<dbReference type="GO" id="GO:0006434">
    <property type="term" value="P:seryl-tRNA aminoacylation"/>
    <property type="evidence" value="ECO:0007669"/>
    <property type="project" value="InterPro"/>
</dbReference>
<dbReference type="EMBL" id="HBFX01034661">
    <property type="protein sequence ID" value="CAD8969889.1"/>
    <property type="molecule type" value="Transcribed_RNA"/>
</dbReference>
<dbReference type="InterPro" id="IPR045864">
    <property type="entry name" value="aa-tRNA-synth_II/BPL/LPL"/>
</dbReference>